<dbReference type="GO" id="GO:0004252">
    <property type="term" value="F:serine-type endopeptidase activity"/>
    <property type="evidence" value="ECO:0007669"/>
    <property type="project" value="InterPro"/>
</dbReference>
<dbReference type="Gene3D" id="2.40.10.10">
    <property type="entry name" value="Trypsin-like serine proteases"/>
    <property type="match status" value="1"/>
</dbReference>
<dbReference type="Pfam" id="PF00089">
    <property type="entry name" value="Trypsin"/>
    <property type="match status" value="1"/>
</dbReference>
<evidence type="ECO:0000256" key="1">
    <source>
        <dbReference type="ARBA" id="ARBA00023157"/>
    </source>
</evidence>
<dbReference type="InterPro" id="IPR043504">
    <property type="entry name" value="Peptidase_S1_PA_chymotrypsin"/>
</dbReference>
<dbReference type="WBParaSite" id="MhA1_Contig1679.frz3.gene2">
    <property type="protein sequence ID" value="MhA1_Contig1679.frz3.gene2"/>
    <property type="gene ID" value="MhA1_Contig1679.frz3.gene2"/>
</dbReference>
<evidence type="ECO:0000313" key="4">
    <source>
        <dbReference type="WBParaSite" id="MhA1_Contig1679.frz3.gene2"/>
    </source>
</evidence>
<reference evidence="4" key="1">
    <citation type="submission" date="2016-11" db="UniProtKB">
        <authorList>
            <consortium name="WormBaseParasite"/>
        </authorList>
    </citation>
    <scope>IDENTIFICATION</scope>
</reference>
<evidence type="ECO:0000313" key="3">
    <source>
        <dbReference type="Proteomes" id="UP000095281"/>
    </source>
</evidence>
<proteinExistence type="predicted"/>
<dbReference type="PANTHER" id="PTHR24253:SF153">
    <property type="entry name" value="SERINE PROTEASE HEPSIN"/>
    <property type="match status" value="1"/>
</dbReference>
<dbReference type="PANTHER" id="PTHR24253">
    <property type="entry name" value="TRANSMEMBRANE PROTEASE SERINE"/>
    <property type="match status" value="1"/>
</dbReference>
<dbReference type="InterPro" id="IPR009003">
    <property type="entry name" value="Peptidase_S1_PA"/>
</dbReference>
<keyword evidence="3" id="KW-1185">Reference proteome</keyword>
<protein>
    <submittedName>
        <fullName evidence="4">Peptidase S1 domain-containing protein</fullName>
    </submittedName>
</protein>
<evidence type="ECO:0000259" key="2">
    <source>
        <dbReference type="Pfam" id="PF00089"/>
    </source>
</evidence>
<feature type="domain" description="Peptidase S1" evidence="2">
    <location>
        <begin position="12"/>
        <end position="79"/>
    </location>
</feature>
<dbReference type="SUPFAM" id="SSF50494">
    <property type="entry name" value="Trypsin-like serine proteases"/>
    <property type="match status" value="1"/>
</dbReference>
<name>A0A1I8B8J8_MELHA</name>
<dbReference type="OMA" id="YYSADID"/>
<keyword evidence="1" id="KW-1015">Disulfide bond</keyword>
<dbReference type="AlphaFoldDB" id="A0A1I8B8J8"/>
<dbReference type="InterPro" id="IPR001254">
    <property type="entry name" value="Trypsin_dom"/>
</dbReference>
<dbReference type="Proteomes" id="UP000095281">
    <property type="component" value="Unplaced"/>
</dbReference>
<organism evidence="3 4">
    <name type="scientific">Meloidogyne hapla</name>
    <name type="common">Root-knot nematode worm</name>
    <dbReference type="NCBI Taxonomy" id="6305"/>
    <lineage>
        <taxon>Eukaryota</taxon>
        <taxon>Metazoa</taxon>
        <taxon>Ecdysozoa</taxon>
        <taxon>Nematoda</taxon>
        <taxon>Chromadorea</taxon>
        <taxon>Rhabditida</taxon>
        <taxon>Tylenchina</taxon>
        <taxon>Tylenchomorpha</taxon>
        <taxon>Tylenchoidea</taxon>
        <taxon>Meloidogynidae</taxon>
        <taxon>Meloidogyninae</taxon>
        <taxon>Meloidogyne</taxon>
    </lineage>
</organism>
<dbReference type="GO" id="GO:0006508">
    <property type="term" value="P:proteolysis"/>
    <property type="evidence" value="ECO:0007669"/>
    <property type="project" value="InterPro"/>
</dbReference>
<sequence>MKSSSFLQKAKLISLMKQEDCKQNVIKYYEDILCIRSPGNISTCSGDSGGGLISQFIDSQGIRRWFLLGVTSMGPNCTRVVLSNSKENILMDTNVYYYQNIIDKVIGTEENKRKNWKNLIGFHTLEFCL</sequence>
<accession>A0A1I8B8J8</accession>